<evidence type="ECO:0000256" key="6">
    <source>
        <dbReference type="ARBA" id="ARBA00023125"/>
    </source>
</evidence>
<dbReference type="PROSITE" id="PS52040">
    <property type="entry name" value="TOPO_IIA"/>
    <property type="match status" value="1"/>
</dbReference>
<accession>A0A0G1M8Q7</accession>
<keyword evidence="4 8" id="KW-0067">ATP-binding</keyword>
<protein>
    <recommendedName>
        <fullName evidence="8">DNA gyrase subunit A</fullName>
        <ecNumber evidence="8">5.6.2.2</ecNumber>
    </recommendedName>
</protein>
<dbReference type="Gene3D" id="3.30.1360.40">
    <property type="match status" value="1"/>
</dbReference>
<dbReference type="GO" id="GO:0003677">
    <property type="term" value="F:DNA binding"/>
    <property type="evidence" value="ECO:0007669"/>
    <property type="project" value="UniProtKB-UniRule"/>
</dbReference>
<dbReference type="NCBIfam" id="NF004044">
    <property type="entry name" value="PRK05561.1"/>
    <property type="match status" value="1"/>
</dbReference>
<dbReference type="NCBIfam" id="TIGR01063">
    <property type="entry name" value="gyrA"/>
    <property type="match status" value="1"/>
</dbReference>
<dbReference type="InterPro" id="IPR005743">
    <property type="entry name" value="GyrA"/>
</dbReference>
<dbReference type="Pfam" id="PF03989">
    <property type="entry name" value="DNA_gyraseA_C"/>
    <property type="match status" value="6"/>
</dbReference>
<gene>
    <name evidence="8" type="primary">gyrA</name>
    <name evidence="11" type="ORF">UX06_C0017G0014</name>
</gene>
<evidence type="ECO:0000313" key="12">
    <source>
        <dbReference type="Proteomes" id="UP000034696"/>
    </source>
</evidence>
<keyword evidence="7 8" id="KW-0413">Isomerase</keyword>
<keyword evidence="6 8" id="KW-0238">DNA-binding</keyword>
<dbReference type="Gene3D" id="3.90.199.10">
    <property type="entry name" value="Topoisomerase II, domain 5"/>
    <property type="match status" value="1"/>
</dbReference>
<evidence type="ECO:0000256" key="1">
    <source>
        <dbReference type="ARBA" id="ARBA00000185"/>
    </source>
</evidence>
<feature type="active site" description="O-(5'-phospho-DNA)-tyrosine intermediate" evidence="8 9">
    <location>
        <position position="113"/>
    </location>
</feature>
<feature type="short sequence motif" description="GyrA-box" evidence="8">
    <location>
        <begin position="518"/>
        <end position="524"/>
    </location>
</feature>
<dbReference type="PATRIC" id="fig|1618649.3.peg.331"/>
<dbReference type="EMBL" id="LCKT01000017">
    <property type="protein sequence ID" value="KKU04487.1"/>
    <property type="molecule type" value="Genomic_DNA"/>
</dbReference>
<dbReference type="InterPro" id="IPR035516">
    <property type="entry name" value="Gyrase/topoIV_suA_C"/>
</dbReference>
<dbReference type="GO" id="GO:0005524">
    <property type="term" value="F:ATP binding"/>
    <property type="evidence" value="ECO:0007669"/>
    <property type="project" value="UniProtKB-UniRule"/>
</dbReference>
<evidence type="ECO:0000256" key="4">
    <source>
        <dbReference type="ARBA" id="ARBA00022840"/>
    </source>
</evidence>
<evidence type="ECO:0000256" key="7">
    <source>
        <dbReference type="ARBA" id="ARBA00023235"/>
    </source>
</evidence>
<dbReference type="InterPro" id="IPR013760">
    <property type="entry name" value="Topo_IIA-like_dom_sf"/>
</dbReference>
<keyword evidence="8" id="KW-0963">Cytoplasm</keyword>
<evidence type="ECO:0000256" key="5">
    <source>
        <dbReference type="ARBA" id="ARBA00023029"/>
    </source>
</evidence>
<dbReference type="PANTHER" id="PTHR43493">
    <property type="entry name" value="DNA GYRASE/TOPOISOMERASE SUBUNIT A"/>
    <property type="match status" value="1"/>
</dbReference>
<dbReference type="EC" id="5.6.2.2" evidence="8"/>
<dbReference type="CDD" id="cd00187">
    <property type="entry name" value="TOP4c"/>
    <property type="match status" value="1"/>
</dbReference>
<dbReference type="PANTHER" id="PTHR43493:SF5">
    <property type="entry name" value="DNA GYRASE SUBUNIT A, CHLOROPLASTIC_MITOCHONDRIAL"/>
    <property type="match status" value="1"/>
</dbReference>
<comment type="catalytic activity">
    <reaction evidence="1 8 9">
        <text>ATP-dependent breakage, passage and rejoining of double-stranded DNA.</text>
        <dbReference type="EC" id="5.6.2.2"/>
    </reaction>
</comment>
<dbReference type="Gene3D" id="2.120.10.90">
    <property type="entry name" value="DNA gyrase/topoisomerase IV, subunit A, C-terminal"/>
    <property type="match status" value="1"/>
</dbReference>
<feature type="domain" description="Topo IIA-type catalytic" evidence="10">
    <location>
        <begin position="25"/>
        <end position="491"/>
    </location>
</feature>
<dbReference type="SUPFAM" id="SSF101904">
    <property type="entry name" value="GyrA/ParC C-terminal domain-like"/>
    <property type="match status" value="1"/>
</dbReference>
<evidence type="ECO:0000256" key="8">
    <source>
        <dbReference type="HAMAP-Rule" id="MF_01897"/>
    </source>
</evidence>
<dbReference type="SMART" id="SM00434">
    <property type="entry name" value="TOP4c"/>
    <property type="match status" value="1"/>
</dbReference>
<proteinExistence type="inferred from homology"/>
<dbReference type="FunFam" id="1.10.268.10:FF:000001">
    <property type="entry name" value="DNA gyrase subunit A"/>
    <property type="match status" value="1"/>
</dbReference>
<dbReference type="FunFam" id="3.90.199.10:FF:000001">
    <property type="entry name" value="DNA gyrase subunit A"/>
    <property type="match status" value="1"/>
</dbReference>
<dbReference type="InterPro" id="IPR002205">
    <property type="entry name" value="Topo_IIA_dom_A"/>
</dbReference>
<name>A0A0G1M8Q7_9BACT</name>
<evidence type="ECO:0000256" key="3">
    <source>
        <dbReference type="ARBA" id="ARBA00022741"/>
    </source>
</evidence>
<dbReference type="Pfam" id="PF00521">
    <property type="entry name" value="DNA_topoisoIV"/>
    <property type="match status" value="1"/>
</dbReference>
<dbReference type="NCBIfam" id="NF004043">
    <property type="entry name" value="PRK05560.1"/>
    <property type="match status" value="1"/>
</dbReference>
<dbReference type="HAMAP" id="MF_01897">
    <property type="entry name" value="GyrA"/>
    <property type="match status" value="1"/>
</dbReference>
<dbReference type="GO" id="GO:0009330">
    <property type="term" value="C:DNA topoisomerase type II (double strand cut, ATP-hydrolyzing) complex"/>
    <property type="evidence" value="ECO:0007669"/>
    <property type="project" value="TreeGrafter"/>
</dbReference>
<dbReference type="GO" id="GO:0034335">
    <property type="term" value="F:DNA negative supercoiling activity"/>
    <property type="evidence" value="ECO:0007669"/>
    <property type="project" value="UniProtKB-ARBA"/>
</dbReference>
<dbReference type="GO" id="GO:0006261">
    <property type="term" value="P:DNA-templated DNA replication"/>
    <property type="evidence" value="ECO:0007669"/>
    <property type="project" value="UniProtKB-UniRule"/>
</dbReference>
<dbReference type="AlphaFoldDB" id="A0A0G1M8Q7"/>
<dbReference type="GO" id="GO:0006265">
    <property type="term" value="P:DNA topological change"/>
    <property type="evidence" value="ECO:0007669"/>
    <property type="project" value="UniProtKB-UniRule"/>
</dbReference>
<comment type="miscellaneous">
    <text evidence="8">Few gyrases are as efficient as E.coli at forming negative supercoils. Not all organisms have 2 type II topoisomerases; in organisms with a single type II topoisomerase this enzyme also has to decatenate newly replicated chromosomes.</text>
</comment>
<comment type="caution">
    <text evidence="11">The sequence shown here is derived from an EMBL/GenBank/DDBJ whole genome shotgun (WGS) entry which is preliminary data.</text>
</comment>
<sequence length="809" mass="89969">MREISREMEESYLSYAMSVIVSRALPDVRDGLKPVHRRILYAMHDLGLTHQARFRKSALVVGEVLGKYHPHGDISVYDALARLAQNFSLRYPLINGQGNFGSIDGDSPAAMRYTEARLTSLAEEILKDIDKNTVDFIDNYDATRKEPRVLPAAVPQLLLNGTVGIAVGMATNIPPHNLSEVIDASAYLIKHPRASVEDLLEFVKGPDFPTGGVIYSKKDIAAAYATGRGPIITRGVAEIVEDKKNRQDIIITEIPYQVNKSTLLEKIAELASDKRVEGIRDLRDESDKDGMRIVIELKGDAAPQKVLNNLYKHTDLQKTFHLNLLALVDGIEPKLLSLKAALEYFLKHREEVVTRRTKFELVKAQERAHILEGLKKALDHIDEIIKTIKKSQDREDALKNLVAKFKLTEIQANAILDMKLATLANLERKKIEDELIEKKKLIKELELILKSREKTLDIVYKELEAIKEKYGDGRRTKVIATALGEFKEEDLVPLEEAVVVLTESGYVKRMNPTLVRAQHRGGKGMTGMGTREEDAVTHFVSTQTHDNALFFTNIGRVFQTKVWEIPEASRQSRGKAIVNFLALSADEKVQAILTYNEKQLSAKSGEKYFVMATKNGLVKKTPIADFGSVRHSGLIAIKLKKGDSLKWVKESSGEDQIIFVTSQGQAIRFSEKDARPLGRATAGMHGIRLHAGDEVIAMDIISAAAAKDPNTKFLVIMENGFGKKTFIKLYKKQNRAGSGVKTAKVTPKTGKIVSAFVLTPDVKEMIAISKKGVVIRTDIESISTVSRVTQGVRIMRVEPGDKVVSATLL</sequence>
<dbReference type="GO" id="GO:0005694">
    <property type="term" value="C:chromosome"/>
    <property type="evidence" value="ECO:0007669"/>
    <property type="project" value="InterPro"/>
</dbReference>
<dbReference type="FunFam" id="3.30.1360.40:FF:000002">
    <property type="entry name" value="DNA gyrase subunit A"/>
    <property type="match status" value="1"/>
</dbReference>
<keyword evidence="3 8" id="KW-0547">Nucleotide-binding</keyword>
<reference evidence="11 12" key="1">
    <citation type="journal article" date="2015" name="Nature">
        <title>rRNA introns, odd ribosomes, and small enigmatic genomes across a large radiation of phyla.</title>
        <authorList>
            <person name="Brown C.T."/>
            <person name="Hug L.A."/>
            <person name="Thomas B.C."/>
            <person name="Sharon I."/>
            <person name="Castelle C.J."/>
            <person name="Singh A."/>
            <person name="Wilkins M.J."/>
            <person name="Williams K.H."/>
            <person name="Banfield J.F."/>
        </authorList>
    </citation>
    <scope>NUCLEOTIDE SEQUENCE [LARGE SCALE GENOMIC DNA]</scope>
</reference>
<dbReference type="InterPro" id="IPR013758">
    <property type="entry name" value="Topo_IIA_A/C_ab"/>
</dbReference>
<evidence type="ECO:0000313" key="11">
    <source>
        <dbReference type="EMBL" id="KKU04487.1"/>
    </source>
</evidence>
<dbReference type="InterPro" id="IPR006691">
    <property type="entry name" value="GyrA/parC_rep"/>
</dbReference>
<dbReference type="GO" id="GO:0005737">
    <property type="term" value="C:cytoplasm"/>
    <property type="evidence" value="ECO:0007669"/>
    <property type="project" value="UniProtKB-SubCell"/>
</dbReference>
<dbReference type="Gene3D" id="1.10.268.10">
    <property type="entry name" value="Topoisomerase, domain 3"/>
    <property type="match status" value="1"/>
</dbReference>
<keyword evidence="5 8" id="KW-0799">Topoisomerase</keyword>
<comment type="subunit">
    <text evidence="8">Heterotetramer, composed of two GyrA and two GyrB chains. In the heterotetramer, GyrA contains the active site tyrosine that forms a transient covalent intermediate with DNA, while GyrB binds cofactors and catalyzes ATP hydrolysis.</text>
</comment>
<evidence type="ECO:0000259" key="10">
    <source>
        <dbReference type="PROSITE" id="PS52040"/>
    </source>
</evidence>
<evidence type="ECO:0000256" key="9">
    <source>
        <dbReference type="PROSITE-ProRule" id="PRU01384"/>
    </source>
</evidence>
<dbReference type="InterPro" id="IPR050220">
    <property type="entry name" value="Type_II_DNA_Topoisomerases"/>
</dbReference>
<dbReference type="SUPFAM" id="SSF56719">
    <property type="entry name" value="Type II DNA topoisomerase"/>
    <property type="match status" value="1"/>
</dbReference>
<comment type="similarity">
    <text evidence="2 8">Belongs to the type II topoisomerase GyrA/ParC subunit family.</text>
</comment>
<organism evidence="11 12">
    <name type="scientific">Candidatus Giovannonibacteria bacterium GW2011_GWA2_45_21</name>
    <dbReference type="NCBI Taxonomy" id="1618649"/>
    <lineage>
        <taxon>Bacteria</taxon>
        <taxon>Candidatus Giovannoniibacteriota</taxon>
    </lineage>
</organism>
<comment type="subcellular location">
    <subcellularLocation>
        <location evidence="8">Cytoplasm</location>
    </subcellularLocation>
</comment>
<dbReference type="Proteomes" id="UP000034696">
    <property type="component" value="Unassembled WGS sequence"/>
</dbReference>
<comment type="function">
    <text evidence="8">A type II topoisomerase that negatively supercoils closed circular double-stranded (ds) DNA in an ATP-dependent manner to modulate DNA topology and maintain chromosomes in an underwound state. Negative supercoiling favors strand separation, and DNA replication, transcription, recombination and repair, all of which involve strand separation. Also able to catalyze the interconversion of other topological isomers of dsDNA rings, including catenanes and knotted rings. Type II topoisomerases break and join 2 DNA strands simultaneously in an ATP-dependent manner.</text>
</comment>
<evidence type="ECO:0000256" key="2">
    <source>
        <dbReference type="ARBA" id="ARBA00008263"/>
    </source>
</evidence>
<dbReference type="InterPro" id="IPR013757">
    <property type="entry name" value="Topo_IIA_A_a_sf"/>
</dbReference>